<dbReference type="InterPro" id="IPR010982">
    <property type="entry name" value="Lambda_DNA-bd_dom_sf"/>
</dbReference>
<accession>A0ABT1S0D3</accession>
<proteinExistence type="predicted"/>
<feature type="domain" description="HTH cro/C1-type" evidence="1">
    <location>
        <begin position="12"/>
        <end position="65"/>
    </location>
</feature>
<dbReference type="PROSITE" id="PS50943">
    <property type="entry name" value="HTH_CROC1"/>
    <property type="match status" value="1"/>
</dbReference>
<evidence type="ECO:0000313" key="2">
    <source>
        <dbReference type="EMBL" id="MCQ4840400.1"/>
    </source>
</evidence>
<comment type="caution">
    <text evidence="2">The sequence shown here is derived from an EMBL/GenBank/DDBJ whole genome shotgun (WGS) entry which is preliminary data.</text>
</comment>
<organism evidence="2 3">
    <name type="scientific">Neglectibacter timonensis</name>
    <dbReference type="NCBI Taxonomy" id="1776382"/>
    <lineage>
        <taxon>Bacteria</taxon>
        <taxon>Bacillati</taxon>
        <taxon>Bacillota</taxon>
        <taxon>Clostridia</taxon>
        <taxon>Eubacteriales</taxon>
        <taxon>Oscillospiraceae</taxon>
        <taxon>Neglectibacter</taxon>
    </lineage>
</organism>
<dbReference type="RefSeq" id="WP_066866533.1">
    <property type="nucleotide sequence ID" value="NZ_CABKVV010000014.1"/>
</dbReference>
<keyword evidence="3" id="KW-1185">Reference proteome</keyword>
<protein>
    <submittedName>
        <fullName evidence="2">Helix-turn-helix transcriptional regulator</fullName>
    </submittedName>
</protein>
<dbReference type="SMART" id="SM00530">
    <property type="entry name" value="HTH_XRE"/>
    <property type="match status" value="1"/>
</dbReference>
<dbReference type="Gene3D" id="1.10.260.40">
    <property type="entry name" value="lambda repressor-like DNA-binding domains"/>
    <property type="match status" value="1"/>
</dbReference>
<dbReference type="InterPro" id="IPR001387">
    <property type="entry name" value="Cro/C1-type_HTH"/>
</dbReference>
<gene>
    <name evidence="2" type="ORF">NE695_10810</name>
</gene>
<dbReference type="Pfam" id="PF01381">
    <property type="entry name" value="HTH_3"/>
    <property type="match status" value="1"/>
</dbReference>
<dbReference type="EMBL" id="JANFZH010000023">
    <property type="protein sequence ID" value="MCQ4840400.1"/>
    <property type="molecule type" value="Genomic_DNA"/>
</dbReference>
<dbReference type="Proteomes" id="UP001524473">
    <property type="component" value="Unassembled WGS sequence"/>
</dbReference>
<evidence type="ECO:0000313" key="3">
    <source>
        <dbReference type="Proteomes" id="UP001524473"/>
    </source>
</evidence>
<sequence length="71" mass="7819">MMEYEQEVKSRLAEAINSSAMSLAELSRRTEIPYTTIQEYARGVMPTAARLGLLCRALGVSADVLLGLRES</sequence>
<reference evidence="2 3" key="1">
    <citation type="submission" date="2022-06" db="EMBL/GenBank/DDBJ databases">
        <title>Isolation of gut microbiota from human fecal samples.</title>
        <authorList>
            <person name="Pamer E.G."/>
            <person name="Barat B."/>
            <person name="Waligurski E."/>
            <person name="Medina S."/>
            <person name="Paddock L."/>
            <person name="Mostad J."/>
        </authorList>
    </citation>
    <scope>NUCLEOTIDE SEQUENCE [LARGE SCALE GENOMIC DNA]</scope>
    <source>
        <strain evidence="2 3">DFI.9.73</strain>
    </source>
</reference>
<evidence type="ECO:0000259" key="1">
    <source>
        <dbReference type="PROSITE" id="PS50943"/>
    </source>
</evidence>
<name>A0ABT1S0D3_9FIRM</name>
<dbReference type="SUPFAM" id="SSF47413">
    <property type="entry name" value="lambda repressor-like DNA-binding domains"/>
    <property type="match status" value="1"/>
</dbReference>
<dbReference type="GeneID" id="90533437"/>